<dbReference type="Pfam" id="PF02683">
    <property type="entry name" value="DsbD_TM"/>
    <property type="match status" value="1"/>
</dbReference>
<dbReference type="PANTHER" id="PTHR31272">
    <property type="entry name" value="CYTOCHROME C-TYPE BIOGENESIS PROTEIN HI_1454-RELATED"/>
    <property type="match status" value="1"/>
</dbReference>
<comment type="similarity">
    <text evidence="2">Belongs to the DsbD family.</text>
</comment>
<evidence type="ECO:0000256" key="4">
    <source>
        <dbReference type="ARBA" id="ARBA00022989"/>
    </source>
</evidence>
<feature type="transmembrane region" description="Helical" evidence="7">
    <location>
        <begin position="117"/>
        <end position="139"/>
    </location>
</feature>
<keyword evidence="10" id="KW-1185">Reference proteome</keyword>
<dbReference type="InterPro" id="IPR051790">
    <property type="entry name" value="Cytochrome_c-biogenesis_DsbD"/>
</dbReference>
<keyword evidence="3 7" id="KW-0812">Transmembrane</keyword>
<gene>
    <name evidence="9" type="ORF">ACFO7V_01835</name>
</gene>
<feature type="transmembrane region" description="Helical" evidence="7">
    <location>
        <begin position="245"/>
        <end position="267"/>
    </location>
</feature>
<dbReference type="EMBL" id="JBHSHE010000010">
    <property type="protein sequence ID" value="MFC4714882.1"/>
    <property type="molecule type" value="Genomic_DNA"/>
</dbReference>
<accession>A0ABV9MG89</accession>
<evidence type="ECO:0000256" key="6">
    <source>
        <dbReference type="SAM" id="MobiDB-lite"/>
    </source>
</evidence>
<evidence type="ECO:0000313" key="10">
    <source>
        <dbReference type="Proteomes" id="UP001595884"/>
    </source>
</evidence>
<name>A0ABV9MG89_9MICC</name>
<reference evidence="10" key="1">
    <citation type="journal article" date="2019" name="Int. J. Syst. Evol. Microbiol.">
        <title>The Global Catalogue of Microorganisms (GCM) 10K type strain sequencing project: providing services to taxonomists for standard genome sequencing and annotation.</title>
        <authorList>
            <consortium name="The Broad Institute Genomics Platform"/>
            <consortium name="The Broad Institute Genome Sequencing Center for Infectious Disease"/>
            <person name="Wu L."/>
            <person name="Ma J."/>
        </authorList>
    </citation>
    <scope>NUCLEOTIDE SEQUENCE [LARGE SCALE GENOMIC DNA]</scope>
    <source>
        <strain evidence="10">CGMCC 1.12849</strain>
    </source>
</reference>
<evidence type="ECO:0000313" key="9">
    <source>
        <dbReference type="EMBL" id="MFC4714882.1"/>
    </source>
</evidence>
<feature type="domain" description="Cytochrome C biogenesis protein transmembrane" evidence="8">
    <location>
        <begin position="6"/>
        <end position="179"/>
    </location>
</feature>
<evidence type="ECO:0000256" key="3">
    <source>
        <dbReference type="ARBA" id="ARBA00022692"/>
    </source>
</evidence>
<dbReference type="InterPro" id="IPR003834">
    <property type="entry name" value="Cyt_c_assmbl_TM_dom"/>
</dbReference>
<evidence type="ECO:0000259" key="8">
    <source>
        <dbReference type="Pfam" id="PF02683"/>
    </source>
</evidence>
<dbReference type="PANTHER" id="PTHR31272:SF4">
    <property type="entry name" value="CYTOCHROME C-TYPE BIOGENESIS PROTEIN HI_1454-RELATED"/>
    <property type="match status" value="1"/>
</dbReference>
<keyword evidence="5 7" id="KW-0472">Membrane</keyword>
<feature type="transmembrane region" description="Helical" evidence="7">
    <location>
        <begin position="199"/>
        <end position="225"/>
    </location>
</feature>
<dbReference type="Proteomes" id="UP001595884">
    <property type="component" value="Unassembled WGS sequence"/>
</dbReference>
<evidence type="ECO:0000256" key="1">
    <source>
        <dbReference type="ARBA" id="ARBA00004141"/>
    </source>
</evidence>
<evidence type="ECO:0000256" key="5">
    <source>
        <dbReference type="ARBA" id="ARBA00023136"/>
    </source>
</evidence>
<dbReference type="RefSeq" id="WP_346058710.1">
    <property type="nucleotide sequence ID" value="NZ_BAAAVQ010000004.1"/>
</dbReference>
<evidence type="ECO:0000256" key="2">
    <source>
        <dbReference type="ARBA" id="ARBA00006143"/>
    </source>
</evidence>
<sequence length="299" mass="31277">MDIGLLSAFLGGMLALLSPCSALLLPAFFASTVGSGPRLYLHGLVFYLGLALVLVPAGLGVGAVGLFLATERELIVLIASLMLIAMGIIYFAGFGFDLSRWIPGFSKLQHRASGGKGLLKTLALGAVGGVSGFCAGPILGAMLTLAAVQGDAVSGGVLLAVYGAGMVVPMFVLARIWNRLGANGRSNLRGRTTKVFGHELHVVSILTGSLLIVVGVIFWLTNGLISAPQLVPIGVQDWLQRNSAALSSPMVDVAALVVLAVIVFWGWMRRGRKSAQKPTMPEELAPGQAQSKDEDRQES</sequence>
<feature type="region of interest" description="Disordered" evidence="6">
    <location>
        <begin position="273"/>
        <end position="299"/>
    </location>
</feature>
<keyword evidence="4 7" id="KW-1133">Transmembrane helix</keyword>
<protein>
    <submittedName>
        <fullName evidence="9">Cytochrome c biogenesis CcdA family protein</fullName>
    </submittedName>
</protein>
<feature type="transmembrane region" description="Helical" evidence="7">
    <location>
        <begin position="74"/>
        <end position="96"/>
    </location>
</feature>
<comment type="subcellular location">
    <subcellularLocation>
        <location evidence="1">Membrane</location>
        <topology evidence="1">Multi-pass membrane protein</topology>
    </subcellularLocation>
</comment>
<feature type="transmembrane region" description="Helical" evidence="7">
    <location>
        <begin position="44"/>
        <end position="68"/>
    </location>
</feature>
<feature type="transmembrane region" description="Helical" evidence="7">
    <location>
        <begin position="159"/>
        <end position="178"/>
    </location>
</feature>
<evidence type="ECO:0000256" key="7">
    <source>
        <dbReference type="SAM" id="Phobius"/>
    </source>
</evidence>
<organism evidence="9 10">
    <name type="scientific">Glutamicibacter bergerei</name>
    <dbReference type="NCBI Taxonomy" id="256702"/>
    <lineage>
        <taxon>Bacteria</taxon>
        <taxon>Bacillati</taxon>
        <taxon>Actinomycetota</taxon>
        <taxon>Actinomycetes</taxon>
        <taxon>Micrococcales</taxon>
        <taxon>Micrococcaceae</taxon>
        <taxon>Glutamicibacter</taxon>
    </lineage>
</organism>
<comment type="caution">
    <text evidence="9">The sequence shown here is derived from an EMBL/GenBank/DDBJ whole genome shotgun (WGS) entry which is preliminary data.</text>
</comment>
<proteinExistence type="inferred from homology"/>
<feature type="transmembrane region" description="Helical" evidence="7">
    <location>
        <begin position="6"/>
        <end position="32"/>
    </location>
</feature>